<organism evidence="3 4">
    <name type="scientific">Shouchella clausii</name>
    <name type="common">Alkalihalobacillus clausii</name>
    <dbReference type="NCBI Taxonomy" id="79880"/>
    <lineage>
        <taxon>Bacteria</taxon>
        <taxon>Bacillati</taxon>
        <taxon>Bacillota</taxon>
        <taxon>Bacilli</taxon>
        <taxon>Bacillales</taxon>
        <taxon>Bacillaceae</taxon>
        <taxon>Shouchella</taxon>
    </lineage>
</organism>
<dbReference type="Proteomes" id="UP000216207">
    <property type="component" value="Unassembled WGS sequence"/>
</dbReference>
<gene>
    <name evidence="3" type="ORF">CHH72_09000</name>
</gene>
<dbReference type="EMBL" id="NPCC01000009">
    <property type="protein sequence ID" value="PAE89415.1"/>
    <property type="molecule type" value="Genomic_DNA"/>
</dbReference>
<dbReference type="OMA" id="VTIPSMC"/>
<dbReference type="PANTHER" id="PTHR43489">
    <property type="entry name" value="ISOMERASE"/>
    <property type="match status" value="1"/>
</dbReference>
<dbReference type="GO" id="GO:0016853">
    <property type="term" value="F:isomerase activity"/>
    <property type="evidence" value="ECO:0007669"/>
    <property type="project" value="UniProtKB-KW"/>
</dbReference>
<dbReference type="SUPFAM" id="SSF51658">
    <property type="entry name" value="Xylose isomerase-like"/>
    <property type="match status" value="1"/>
</dbReference>
<evidence type="ECO:0000313" key="3">
    <source>
        <dbReference type="EMBL" id="PAE89415.1"/>
    </source>
</evidence>
<dbReference type="Gene3D" id="3.20.20.150">
    <property type="entry name" value="Divalent-metal-dependent TIM barrel enzymes"/>
    <property type="match status" value="1"/>
</dbReference>
<evidence type="ECO:0000313" key="4">
    <source>
        <dbReference type="Proteomes" id="UP000216207"/>
    </source>
</evidence>
<feature type="domain" description="Xylose isomerase-like TIM barrel" evidence="2">
    <location>
        <begin position="21"/>
        <end position="253"/>
    </location>
</feature>
<reference evidence="3 4" key="1">
    <citation type="submission" date="2017-07" db="EMBL/GenBank/DDBJ databases">
        <title>Isolation and whole genome analysis of endospore-forming bacteria from heroin.</title>
        <authorList>
            <person name="Kalinowski J."/>
            <person name="Ahrens B."/>
            <person name="Al-Dilaimi A."/>
            <person name="Winkler A."/>
            <person name="Wibberg D."/>
            <person name="Schleenbecker U."/>
            <person name="Ruckert C."/>
            <person name="Wolfel R."/>
            <person name="Grass G."/>
        </authorList>
    </citation>
    <scope>NUCLEOTIDE SEQUENCE [LARGE SCALE GENOMIC DNA]</scope>
    <source>
        <strain evidence="3 4">7539</strain>
    </source>
</reference>
<proteinExistence type="predicted"/>
<evidence type="ECO:0000259" key="2">
    <source>
        <dbReference type="Pfam" id="PF01261"/>
    </source>
</evidence>
<dbReference type="PANTHER" id="PTHR43489:SF7">
    <property type="entry name" value="3-DEHYDRO-D-GULOSIDE 4-EPIMERASE-RELATED"/>
    <property type="match status" value="1"/>
</dbReference>
<name>A0A268P270_SHOCL</name>
<protein>
    <submittedName>
        <fullName evidence="3">Sugar phosphate isomerase/epimerase</fullName>
    </submittedName>
</protein>
<comment type="caution">
    <text evidence="3">The sequence shown here is derived from an EMBL/GenBank/DDBJ whole genome shotgun (WGS) entry which is preliminary data.</text>
</comment>
<evidence type="ECO:0000256" key="1">
    <source>
        <dbReference type="ARBA" id="ARBA00023235"/>
    </source>
</evidence>
<dbReference type="Pfam" id="PF01261">
    <property type="entry name" value="AP_endonuc_2"/>
    <property type="match status" value="1"/>
</dbReference>
<dbReference type="RefSeq" id="WP_011248275.1">
    <property type="nucleotide sequence ID" value="NZ_CP155470.1"/>
</dbReference>
<dbReference type="InterPro" id="IPR013022">
    <property type="entry name" value="Xyl_isomerase-like_TIM-brl"/>
</dbReference>
<keyword evidence="1 3" id="KW-0413">Isomerase</keyword>
<dbReference type="AlphaFoldDB" id="A0A268P270"/>
<sequence length="279" mass="30810">MKKGINQWCYPPETTLENVLKWTKAAGFEAIELNVSQPGAIGLTLETSHAEAKQIKQAIAAHGLETDSLSTALLWEFPLSSADSAIQEEGKRIVRKMLELASAIEASTILVVPGVVTKETPYDVCYQNSIAALRTLLPYAEELGVAIGIENVWNRFLLSPLEMKTFIDSLQSEHAGAYFDVGNVLPFGYPEQWIRILGKRILKVHVKDFKETIGNMNGFTNLLAGDVDFKRVIAELKAIGYDGEVTAELTPYKEHPFALAYDTARQLDVLLGRDSLVSL</sequence>
<dbReference type="InterPro" id="IPR036237">
    <property type="entry name" value="Xyl_isomerase-like_sf"/>
</dbReference>
<dbReference type="InterPro" id="IPR050417">
    <property type="entry name" value="Sugar_Epim/Isomerase"/>
</dbReference>
<accession>A0A268P270</accession>